<evidence type="ECO:0000313" key="5">
    <source>
        <dbReference type="Proteomes" id="UP000030988"/>
    </source>
</evidence>
<dbReference type="Pfam" id="PF18090">
    <property type="entry name" value="SoPB_HTH"/>
    <property type="match status" value="1"/>
</dbReference>
<dbReference type="PANTHER" id="PTHR33375">
    <property type="entry name" value="CHROMOSOME-PARTITIONING PROTEIN PARB-RELATED"/>
    <property type="match status" value="1"/>
</dbReference>
<dbReference type="SUPFAM" id="SSF109709">
    <property type="entry name" value="KorB DNA-binding domain-like"/>
    <property type="match status" value="1"/>
</dbReference>
<dbReference type="SMART" id="SM00470">
    <property type="entry name" value="ParB"/>
    <property type="match status" value="1"/>
</dbReference>
<dbReference type="InterPro" id="IPR003115">
    <property type="entry name" value="ParB_N"/>
</dbReference>
<dbReference type="GO" id="GO:0005694">
    <property type="term" value="C:chromosome"/>
    <property type="evidence" value="ECO:0007669"/>
    <property type="project" value="TreeGrafter"/>
</dbReference>
<dbReference type="InterPro" id="IPR040873">
    <property type="entry name" value="SoPB_HTH"/>
</dbReference>
<dbReference type="AlphaFoldDB" id="A0A0B2BWF3"/>
<dbReference type="InterPro" id="IPR037972">
    <property type="entry name" value="RepB_N"/>
</dbReference>
<dbReference type="GO" id="GO:0007059">
    <property type="term" value="P:chromosome segregation"/>
    <property type="evidence" value="ECO:0007669"/>
    <property type="project" value="TreeGrafter"/>
</dbReference>
<comment type="similarity">
    <text evidence="1">Belongs to the ParB family.</text>
</comment>
<feature type="region of interest" description="Disordered" evidence="2">
    <location>
        <begin position="1"/>
        <end position="61"/>
    </location>
</feature>
<evidence type="ECO:0000256" key="2">
    <source>
        <dbReference type="SAM" id="MobiDB-lite"/>
    </source>
</evidence>
<dbReference type="SUPFAM" id="SSF110849">
    <property type="entry name" value="ParB/Sulfiredoxin"/>
    <property type="match status" value="1"/>
</dbReference>
<evidence type="ECO:0000313" key="4">
    <source>
        <dbReference type="EMBL" id="KHL24147.1"/>
    </source>
</evidence>
<name>A0A0B2BWF3_9SPHN</name>
<sequence>MARKQKDYLAGLLADDEPATTPAPPAPGPEYKSADAAGAVQEDDRPHDDAPSPTRRDRRSGTTLLARESALARISSGEVRQVTQLLLDPARVRIWPGNARSYQHLTEASCRELIDSIIAEGGQKVPAVVRRVEDDPAHDYEVIAGTRRHWSISWLRKHSYPDMALLAQVQQIDDESAFRLADLENRARADVSDLERARNYAAALADHYDNHQTRMAERLRLSKGWLSKMLRVAALPAMVVDAFASPAEIQLKPAYPLTQALEGPHRSAILKAATALNREQRARRGAGQPAIPAADVIARLLKAGRDTAERLDEVVIDGAHGRPAVTVAGTTRQGVTLRLHSGHGLSDEQLLDKVGAALGRLQRQGRGLQR</sequence>
<dbReference type="InterPro" id="IPR036086">
    <property type="entry name" value="ParB/Sulfiredoxin_sf"/>
</dbReference>
<dbReference type="GO" id="GO:0003677">
    <property type="term" value="F:DNA binding"/>
    <property type="evidence" value="ECO:0007669"/>
    <property type="project" value="InterPro"/>
</dbReference>
<dbReference type="Gene3D" id="1.10.10.2830">
    <property type="match status" value="1"/>
</dbReference>
<dbReference type="RefSeq" id="WP_039097945.1">
    <property type="nucleotide sequence ID" value="NZ_JTDN01000004.1"/>
</dbReference>
<organism evidence="4 5">
    <name type="scientific">Croceibacterium mercuriale</name>
    <dbReference type="NCBI Taxonomy" id="1572751"/>
    <lineage>
        <taxon>Bacteria</taxon>
        <taxon>Pseudomonadati</taxon>
        <taxon>Pseudomonadota</taxon>
        <taxon>Alphaproteobacteria</taxon>
        <taxon>Sphingomonadales</taxon>
        <taxon>Erythrobacteraceae</taxon>
        <taxon>Croceibacterium</taxon>
    </lineage>
</organism>
<dbReference type="InterPro" id="IPR050336">
    <property type="entry name" value="Chromosome_partition/occlusion"/>
</dbReference>
<comment type="caution">
    <text evidence="4">The sequence shown here is derived from an EMBL/GenBank/DDBJ whole genome shotgun (WGS) entry which is preliminary data.</text>
</comment>
<gene>
    <name evidence="4" type="ORF">PK98_15345</name>
</gene>
<reference evidence="4 5" key="1">
    <citation type="submission" date="2014-11" db="EMBL/GenBank/DDBJ databases">
        <title>Draft genome sequence of Kirrobacter mercurialis.</title>
        <authorList>
            <person name="Coil D.A."/>
            <person name="Eisen J.A."/>
        </authorList>
    </citation>
    <scope>NUCLEOTIDE SEQUENCE [LARGE SCALE GENOMIC DNA]</scope>
    <source>
        <strain evidence="4 5">Coronado</strain>
    </source>
</reference>
<feature type="domain" description="ParB-like N-terminal" evidence="3">
    <location>
        <begin position="85"/>
        <end position="186"/>
    </location>
</feature>
<dbReference type="Gene3D" id="3.90.1530.30">
    <property type="match status" value="1"/>
</dbReference>
<proteinExistence type="inferred from homology"/>
<dbReference type="NCBIfam" id="TIGR00180">
    <property type="entry name" value="parB_part"/>
    <property type="match status" value="1"/>
</dbReference>
<dbReference type="InterPro" id="IPR004437">
    <property type="entry name" value="ParB/RepB/Spo0J"/>
</dbReference>
<dbReference type="Proteomes" id="UP000030988">
    <property type="component" value="Unassembled WGS sequence"/>
</dbReference>
<dbReference type="Pfam" id="PF02195">
    <property type="entry name" value="ParB_N"/>
    <property type="match status" value="1"/>
</dbReference>
<dbReference type="STRING" id="1572751.PK98_15345"/>
<protein>
    <submittedName>
        <fullName evidence="4">Chromosome partitioning protein ParB</fullName>
    </submittedName>
</protein>
<evidence type="ECO:0000259" key="3">
    <source>
        <dbReference type="SMART" id="SM00470"/>
    </source>
</evidence>
<dbReference type="CDD" id="cd16405">
    <property type="entry name" value="RepB_like_N"/>
    <property type="match status" value="1"/>
</dbReference>
<evidence type="ECO:0000256" key="1">
    <source>
        <dbReference type="ARBA" id="ARBA00006295"/>
    </source>
</evidence>
<keyword evidence="5" id="KW-1185">Reference proteome</keyword>
<dbReference type="EMBL" id="JTDN01000004">
    <property type="protein sequence ID" value="KHL24147.1"/>
    <property type="molecule type" value="Genomic_DNA"/>
</dbReference>
<dbReference type="PANTHER" id="PTHR33375:SF1">
    <property type="entry name" value="CHROMOSOME-PARTITIONING PROTEIN PARB-RELATED"/>
    <property type="match status" value="1"/>
</dbReference>
<accession>A0A0B2BWF3</accession>
<dbReference type="OrthoDB" id="7190674at2"/>